<dbReference type="EMBL" id="UYYG01000002">
    <property type="protein sequence ID" value="VDN50235.1"/>
    <property type="molecule type" value="Genomic_DNA"/>
</dbReference>
<dbReference type="Pfam" id="PF13383">
    <property type="entry name" value="Methyltransf_22"/>
    <property type="match status" value="1"/>
</dbReference>
<dbReference type="PANTHER" id="PTHR32026">
    <property type="entry name" value="METHYLTRANSFERASE-LIKE PROTEIN 24"/>
    <property type="match status" value="1"/>
</dbReference>
<reference evidence="2 4" key="2">
    <citation type="submission" date="2018-11" db="EMBL/GenBank/DDBJ databases">
        <authorList>
            <consortium name="Pathogen Informatics"/>
        </authorList>
    </citation>
    <scope>NUCLEOTIDE SEQUENCE [LARGE SCALE GENOMIC DNA]</scope>
</reference>
<name>A0A0N4U8H1_DRAME</name>
<sequence length="218" mass="25588">MCDYFSKQVRHRKEKLMYARTYDAIYSLAVPEVFCAVLVRVGNVGDGGKWVCNPFKAGTTVCNIFSLGVNNDISFEKEIWQLSGRQCNLFCFDKVKQNKNIYDQLKNLNATFKLAQIDSVTRKTFNKYSIQYLMRFYNISAIEIFKIDIEDQIFCQVLIEIHGTPKKQYFLLKLLSRHGYYLFSYEVNGYTEKLCEYSFIHESCIQKYSVKKIAKYLS</sequence>
<keyword evidence="4" id="KW-1185">Reference proteome</keyword>
<feature type="domain" description="Methyltransferase" evidence="1">
    <location>
        <begin position="30"/>
        <end position="200"/>
    </location>
</feature>
<evidence type="ECO:0000313" key="3">
    <source>
        <dbReference type="Proteomes" id="UP000038040"/>
    </source>
</evidence>
<reference evidence="5" key="1">
    <citation type="submission" date="2017-02" db="UniProtKB">
        <authorList>
            <consortium name="WormBaseParasite"/>
        </authorList>
    </citation>
    <scope>IDENTIFICATION</scope>
</reference>
<dbReference type="Proteomes" id="UP000038040">
    <property type="component" value="Unplaced"/>
</dbReference>
<accession>A0A0N4U8H1</accession>
<dbReference type="STRING" id="318479.A0A0N4U8H1"/>
<evidence type="ECO:0000313" key="4">
    <source>
        <dbReference type="Proteomes" id="UP000274756"/>
    </source>
</evidence>
<evidence type="ECO:0000313" key="2">
    <source>
        <dbReference type="EMBL" id="VDN50235.1"/>
    </source>
</evidence>
<evidence type="ECO:0000313" key="5">
    <source>
        <dbReference type="WBParaSite" id="DME_0000334201-mRNA-1"/>
    </source>
</evidence>
<gene>
    <name evidence="2" type="ORF">DME_LOCUS208</name>
</gene>
<dbReference type="OrthoDB" id="5815019at2759"/>
<dbReference type="InterPro" id="IPR025714">
    <property type="entry name" value="Methyltranfer_dom"/>
</dbReference>
<dbReference type="AlphaFoldDB" id="A0A0N4U8H1"/>
<proteinExistence type="predicted"/>
<dbReference type="PANTHER" id="PTHR32026:SF27">
    <property type="entry name" value="METHYLTRANSFERASE FKBM DOMAIN-CONTAINING PROTEIN-RELATED"/>
    <property type="match status" value="1"/>
</dbReference>
<organism evidence="3 5">
    <name type="scientific">Dracunculus medinensis</name>
    <name type="common">Guinea worm</name>
    <dbReference type="NCBI Taxonomy" id="318479"/>
    <lineage>
        <taxon>Eukaryota</taxon>
        <taxon>Metazoa</taxon>
        <taxon>Ecdysozoa</taxon>
        <taxon>Nematoda</taxon>
        <taxon>Chromadorea</taxon>
        <taxon>Rhabditida</taxon>
        <taxon>Spirurina</taxon>
        <taxon>Dracunculoidea</taxon>
        <taxon>Dracunculidae</taxon>
        <taxon>Dracunculus</taxon>
    </lineage>
</organism>
<dbReference type="InterPro" id="IPR026913">
    <property type="entry name" value="METTL24"/>
</dbReference>
<dbReference type="Proteomes" id="UP000274756">
    <property type="component" value="Unassembled WGS sequence"/>
</dbReference>
<dbReference type="WBParaSite" id="DME_0000334201-mRNA-1">
    <property type="protein sequence ID" value="DME_0000334201-mRNA-1"/>
    <property type="gene ID" value="DME_0000334201"/>
</dbReference>
<evidence type="ECO:0000259" key="1">
    <source>
        <dbReference type="Pfam" id="PF13383"/>
    </source>
</evidence>
<protein>
    <submittedName>
        <fullName evidence="5">Methyltranfer_dom domain-containing protein</fullName>
    </submittedName>
</protein>